<dbReference type="EMBL" id="JANJYI010000006">
    <property type="protein sequence ID" value="KAK2644454.1"/>
    <property type="molecule type" value="Genomic_DNA"/>
</dbReference>
<proteinExistence type="predicted"/>
<comment type="subcellular location">
    <subcellularLocation>
        <location evidence="1">Cytoplasm</location>
    </subcellularLocation>
</comment>
<keyword evidence="2" id="KW-0963">Cytoplasm</keyword>
<feature type="compositionally biased region" description="Pro residues" evidence="6">
    <location>
        <begin position="1"/>
        <end position="18"/>
    </location>
</feature>
<dbReference type="InterPro" id="IPR027417">
    <property type="entry name" value="P-loop_NTPase"/>
</dbReference>
<dbReference type="Proteomes" id="UP001280121">
    <property type="component" value="Unassembled WGS sequence"/>
</dbReference>
<evidence type="ECO:0000256" key="2">
    <source>
        <dbReference type="ARBA" id="ARBA00022490"/>
    </source>
</evidence>
<dbReference type="Pfam" id="PF00307">
    <property type="entry name" value="CH"/>
    <property type="match status" value="1"/>
</dbReference>
<dbReference type="PROSITE" id="PS50021">
    <property type="entry name" value="CH"/>
    <property type="match status" value="1"/>
</dbReference>
<dbReference type="PROSITE" id="PS50176">
    <property type="entry name" value="ARM_REPEAT"/>
    <property type="match status" value="1"/>
</dbReference>
<dbReference type="GO" id="GO:0000922">
    <property type="term" value="C:spindle pole"/>
    <property type="evidence" value="ECO:0007669"/>
    <property type="project" value="TreeGrafter"/>
</dbReference>
<dbReference type="GO" id="GO:0000278">
    <property type="term" value="P:mitotic cell cycle"/>
    <property type="evidence" value="ECO:0007669"/>
    <property type="project" value="TreeGrafter"/>
</dbReference>
<dbReference type="InterPro" id="IPR001715">
    <property type="entry name" value="CH_dom"/>
</dbReference>
<dbReference type="Gene3D" id="1.20.5.190">
    <property type="match status" value="9"/>
</dbReference>
<dbReference type="SUPFAM" id="SSF48371">
    <property type="entry name" value="ARM repeat"/>
    <property type="match status" value="1"/>
</dbReference>
<feature type="compositionally biased region" description="Basic residues" evidence="6">
    <location>
        <begin position="78"/>
        <end position="88"/>
    </location>
</feature>
<dbReference type="GO" id="GO:0005516">
    <property type="term" value="F:calmodulin binding"/>
    <property type="evidence" value="ECO:0007669"/>
    <property type="project" value="UniProtKB-KW"/>
</dbReference>
<keyword evidence="9" id="KW-1185">Reference proteome</keyword>
<evidence type="ECO:0000313" key="8">
    <source>
        <dbReference type="EMBL" id="KAK2644454.1"/>
    </source>
</evidence>
<feature type="region of interest" description="Disordered" evidence="6">
    <location>
        <begin position="1"/>
        <end position="43"/>
    </location>
</feature>
<keyword evidence="4" id="KW-0112">Calmodulin-binding</keyword>
<evidence type="ECO:0000256" key="1">
    <source>
        <dbReference type="ARBA" id="ARBA00004496"/>
    </source>
</evidence>
<reference evidence="8" key="1">
    <citation type="journal article" date="2023" name="Plant J.">
        <title>Genome sequences and population genomics provide insights into the demographic history, inbreeding, and mutation load of two 'living fossil' tree species of Dipteronia.</title>
        <authorList>
            <person name="Feng Y."/>
            <person name="Comes H.P."/>
            <person name="Chen J."/>
            <person name="Zhu S."/>
            <person name="Lu R."/>
            <person name="Zhang X."/>
            <person name="Li P."/>
            <person name="Qiu J."/>
            <person name="Olsen K.M."/>
            <person name="Qiu Y."/>
        </authorList>
    </citation>
    <scope>NUCLEOTIDE SEQUENCE</scope>
    <source>
        <strain evidence="8">KIB01</strain>
    </source>
</reference>
<gene>
    <name evidence="8" type="ORF">Ddye_019649</name>
</gene>
<dbReference type="Gene3D" id="1.25.10.10">
    <property type="entry name" value="Leucine-rich Repeat Variant"/>
    <property type="match status" value="1"/>
</dbReference>
<dbReference type="InterPro" id="IPR000048">
    <property type="entry name" value="IQ_motif_EF-hand-BS"/>
</dbReference>
<dbReference type="SMART" id="SM00015">
    <property type="entry name" value="IQ"/>
    <property type="match status" value="21"/>
</dbReference>
<dbReference type="SUPFAM" id="SSF52540">
    <property type="entry name" value="P-loop containing nucleoside triphosphate hydrolases"/>
    <property type="match status" value="8"/>
</dbReference>
<dbReference type="PANTHER" id="PTHR22706:SF1">
    <property type="entry name" value="ASSEMBLY FACTOR FOR SPINDLE MICROTUBULES"/>
    <property type="match status" value="1"/>
</dbReference>
<dbReference type="PROSITE" id="PS50096">
    <property type="entry name" value="IQ"/>
    <property type="match status" value="16"/>
</dbReference>
<feature type="repeat" description="ARM" evidence="5">
    <location>
        <begin position="1591"/>
        <end position="1624"/>
    </location>
</feature>
<dbReference type="InterPro" id="IPR011989">
    <property type="entry name" value="ARM-like"/>
</dbReference>
<keyword evidence="3" id="KW-0677">Repeat</keyword>
<comment type="caution">
    <text evidence="8">The sequence shown here is derived from an EMBL/GenBank/DDBJ whole genome shotgun (WGS) entry which is preliminary data.</text>
</comment>
<evidence type="ECO:0000256" key="3">
    <source>
        <dbReference type="ARBA" id="ARBA00022737"/>
    </source>
</evidence>
<sequence length="1729" mass="200471">MDTEQPPSPEPSLYPRPPSSSSLLRDVSNFKTPKRPQQIANYHSPCPEKFFTASKLTPKSTYSHSLHRCGPPSALSKSKTKTKTKTKTTAARRLKLLELEQSQSAYKSHLRKEQSLKTLSKSLTVWLNFLLQNPKSCGCCSNRTDFDNRAGPALVIGKGKREGGEVVTWRSPKRQRDMWWRGSDNETIENEAGFLDSKYLKLNNSLKDVCSFYDLKQRMRVYLSLTCCKEIFDIMSQVTKNIDEGRLRMKSHCPIVTDVGMKEKAIKVLMCYNPTWLRIGLYVIFGGDSLLSNEDINSDQEMSFLKMMIEKQFFTHAGLAKTYAYNKNVEGLYKPGYYEILGNIILKRFLLLVLVVDRAKSKSSLPFKYGIDGVDGGSPLLFLLQSSIKTSSQVILDFLSSDVMHGEGNLIAHLVIVGYKVSYKQCPLVDYEFKVTNLFVDLQDGVRLCRIIQLLLQDSSILTKMVVPSDTRKKNLINCGIALQYLRQAGLKLYDQDGTEIIEDDVANGDKELVLSLLWNMFVHLQLPLLINKSIFEEEIYKISETRELEQLNSVDSTSLDLLLNWIQVICKKYDFGIDNFSSLVDGKAIWCLLDFYFRKELCCSCFSKDDTRGEESIMSASDFNDAFHNFILSQKLTKLLGNFPEVMQMSDILEHNSACSDQSVVILLVFLASQLMVKKNMDQLNFHKLLGCNCKSSERRRSNINRCSVNSGSLPVQEEKDHSTEDAVRKFKALQAWWREMAENKFNDVSKPPIATLQSLSTSKDSITIETVLMHPENASMVIQSHFRSLVARRNFLKMRNAVLLLQIVSRAWLAVKQNSALNNSETSRENQKQSEKFGSYVKLFAERHSFVKLKRSVLLIQQATRLWITRIHQVGSNTIHGASSPDILNGATDGEKFDHGITEFEKAPLMCQKKVETDLETEAAVSIQFAWLNFKSRKSLRKKCFAATKIQSHFRCWLLRRRLLDQRQAAIQIQNDFRCLRCWREFQQYKTATKLAIVIQSYMRGWIARRRAQRLKYLVVVMQSHFRGWTARQKVTRKKHCIVLIQSYWKCHLAQKESSQQLLDMHLRVQKSATNVVKLQRWWRHVLWLKLRTKSAIIIQSHVRGWTARQKVTRKKHCIVLIQSYWKGHLAQKESSQQLLDMHLRVQKSATNVVKLQRWWRHVLWLKLRTKSAIIIQSHVRGWTARQKVTRKKHCIVLIQSYWKGHLAQKESSQQLLDMHLRVQKSATNVVKLQRWWRHVLWLKLRTKSAIIIQSHVRGWTARQKVTRKKHCIVLIQSYCKGHLAQKESSQQLLDMHLRVQKSATNVVKLQRWWRHVLWLKLRTKSAIIIQSHVRSWTARQKVMRKKHCIVLIQSYWKGHLAQKESSQQLLDMHLRVQKSVTNVVKLQRWWRHVLLFQLRTKSAIIIQSHVRGWTARQKVARRKHCIVLIQSYWKGHLAQKESSQQLVDTRLRVQKSATNVVKLQRWWRHVMLLKLRTRSTIIIQSHVRGWIARQKVSKEKHCIVLIQSYWKGYLARKESNQQLLDLRFRVQKSATNVDDSRRIINRLLFALSELLSMKSVTGILHTCATLDMATEHSQKCCEKLVAAGAIGTLLKLIRSISRSIPDQEVLKHALSTLRNLARYPHLIEVLIDCHGSVETIFLEMLRNKDDGYFIASQILKKICSNQKGLEAICKLRPHLKRLKSLVEELTRKASLEKRNTRSLAVRENIERRLGEATELVKLITHG</sequence>
<dbReference type="SMART" id="SM00185">
    <property type="entry name" value="ARM"/>
    <property type="match status" value="1"/>
</dbReference>
<accession>A0AAD9TY76</accession>
<dbReference type="PANTHER" id="PTHR22706">
    <property type="entry name" value="ASSEMBLY FACTOR FOR SPINDLE MICROTUBULES"/>
    <property type="match status" value="1"/>
</dbReference>
<feature type="domain" description="Calponin-homology (CH)" evidence="7">
    <location>
        <begin position="389"/>
        <end position="526"/>
    </location>
</feature>
<dbReference type="InterPro" id="IPR051185">
    <property type="entry name" value="ASPM"/>
</dbReference>
<dbReference type="GO" id="GO:0007051">
    <property type="term" value="P:spindle organization"/>
    <property type="evidence" value="ECO:0007669"/>
    <property type="project" value="TreeGrafter"/>
</dbReference>
<dbReference type="GO" id="GO:0051295">
    <property type="term" value="P:establishment of meiotic spindle localization"/>
    <property type="evidence" value="ECO:0007669"/>
    <property type="project" value="TreeGrafter"/>
</dbReference>
<dbReference type="CDD" id="cd21223">
    <property type="entry name" value="CH_ASPM_rpt1"/>
    <property type="match status" value="1"/>
</dbReference>
<dbReference type="GO" id="GO:0005737">
    <property type="term" value="C:cytoplasm"/>
    <property type="evidence" value="ECO:0007669"/>
    <property type="project" value="UniProtKB-SubCell"/>
</dbReference>
<evidence type="ECO:0000259" key="7">
    <source>
        <dbReference type="PROSITE" id="PS50021"/>
    </source>
</evidence>
<dbReference type="Gene3D" id="1.10.418.10">
    <property type="entry name" value="Calponin-like domain"/>
    <property type="match status" value="1"/>
</dbReference>
<dbReference type="InterPro" id="IPR000225">
    <property type="entry name" value="Armadillo"/>
</dbReference>
<protein>
    <recommendedName>
        <fullName evidence="7">Calponin-homology (CH) domain-containing protein</fullName>
    </recommendedName>
</protein>
<dbReference type="SUPFAM" id="SSF47576">
    <property type="entry name" value="Calponin-homology domain, CH-domain"/>
    <property type="match status" value="1"/>
</dbReference>
<evidence type="ECO:0000256" key="5">
    <source>
        <dbReference type="PROSITE-ProRule" id="PRU00259"/>
    </source>
</evidence>
<organism evidence="8 9">
    <name type="scientific">Dipteronia dyeriana</name>
    <dbReference type="NCBI Taxonomy" id="168575"/>
    <lineage>
        <taxon>Eukaryota</taxon>
        <taxon>Viridiplantae</taxon>
        <taxon>Streptophyta</taxon>
        <taxon>Embryophyta</taxon>
        <taxon>Tracheophyta</taxon>
        <taxon>Spermatophyta</taxon>
        <taxon>Magnoliopsida</taxon>
        <taxon>eudicotyledons</taxon>
        <taxon>Gunneridae</taxon>
        <taxon>Pentapetalae</taxon>
        <taxon>rosids</taxon>
        <taxon>malvids</taxon>
        <taxon>Sapindales</taxon>
        <taxon>Sapindaceae</taxon>
        <taxon>Hippocastanoideae</taxon>
        <taxon>Acereae</taxon>
        <taxon>Dipteronia</taxon>
    </lineage>
</organism>
<feature type="region of interest" description="Disordered" evidence="6">
    <location>
        <begin position="62"/>
        <end position="88"/>
    </location>
</feature>
<dbReference type="Pfam" id="PF00612">
    <property type="entry name" value="IQ"/>
    <property type="match status" value="17"/>
</dbReference>
<evidence type="ECO:0000256" key="6">
    <source>
        <dbReference type="SAM" id="MobiDB-lite"/>
    </source>
</evidence>
<evidence type="ECO:0000313" key="9">
    <source>
        <dbReference type="Proteomes" id="UP001280121"/>
    </source>
</evidence>
<dbReference type="InterPro" id="IPR036872">
    <property type="entry name" value="CH_dom_sf"/>
</dbReference>
<dbReference type="InterPro" id="IPR016024">
    <property type="entry name" value="ARM-type_fold"/>
</dbReference>
<evidence type="ECO:0000256" key="4">
    <source>
        <dbReference type="ARBA" id="ARBA00022860"/>
    </source>
</evidence>
<name>A0AAD9TY76_9ROSI</name>